<feature type="compositionally biased region" description="Basic residues" evidence="1">
    <location>
        <begin position="149"/>
        <end position="165"/>
    </location>
</feature>
<dbReference type="AlphaFoldDB" id="A0A8D8CVP6"/>
<accession>A0A8D8CVP6</accession>
<dbReference type="EMBL" id="HBUE01141066">
    <property type="protein sequence ID" value="CAG6500777.1"/>
    <property type="molecule type" value="Transcribed_RNA"/>
</dbReference>
<feature type="region of interest" description="Disordered" evidence="1">
    <location>
        <begin position="86"/>
        <end position="183"/>
    </location>
</feature>
<reference evidence="2" key="1">
    <citation type="submission" date="2021-05" db="EMBL/GenBank/DDBJ databases">
        <authorList>
            <person name="Alioto T."/>
            <person name="Alioto T."/>
            <person name="Gomez Garrido J."/>
        </authorList>
    </citation>
    <scope>NUCLEOTIDE SEQUENCE</scope>
</reference>
<feature type="compositionally biased region" description="Basic residues" evidence="1">
    <location>
        <begin position="21"/>
        <end position="33"/>
    </location>
</feature>
<feature type="region of interest" description="Disordered" evidence="1">
    <location>
        <begin position="1"/>
        <end position="33"/>
    </location>
</feature>
<name>A0A8D8CVP6_CULPI</name>
<evidence type="ECO:0000256" key="1">
    <source>
        <dbReference type="SAM" id="MobiDB-lite"/>
    </source>
</evidence>
<sequence>MGTNRPGGIALDAGPADDRRPQRRQLGHLPRHHSRALAARVLRPALGLTGGARHLPGRRRQVQLFRLVPLELVDDDAVRLAAPHDAGRAAGGQPVRREHQEPVLPTSGPRAASSPDANPVRVVSGGARLAGTVQPGHDHVDAHSGQFARRSRRRRRRRRWSRTRRPPWAPRPSRNYRYLLPER</sequence>
<dbReference type="EMBL" id="HBUE01141069">
    <property type="protein sequence ID" value="CAG6500783.1"/>
    <property type="molecule type" value="Transcribed_RNA"/>
</dbReference>
<organism evidence="2">
    <name type="scientific">Culex pipiens</name>
    <name type="common">House mosquito</name>
    <dbReference type="NCBI Taxonomy" id="7175"/>
    <lineage>
        <taxon>Eukaryota</taxon>
        <taxon>Metazoa</taxon>
        <taxon>Ecdysozoa</taxon>
        <taxon>Arthropoda</taxon>
        <taxon>Hexapoda</taxon>
        <taxon>Insecta</taxon>
        <taxon>Pterygota</taxon>
        <taxon>Neoptera</taxon>
        <taxon>Endopterygota</taxon>
        <taxon>Diptera</taxon>
        <taxon>Nematocera</taxon>
        <taxon>Culicoidea</taxon>
        <taxon>Culicidae</taxon>
        <taxon>Culicinae</taxon>
        <taxon>Culicini</taxon>
        <taxon>Culex</taxon>
        <taxon>Culex</taxon>
    </lineage>
</organism>
<protein>
    <submittedName>
        <fullName evidence="2">(northern house mosquito) hypothetical protein</fullName>
    </submittedName>
</protein>
<evidence type="ECO:0000313" key="2">
    <source>
        <dbReference type="EMBL" id="CAG6500777.1"/>
    </source>
</evidence>
<proteinExistence type="predicted"/>